<dbReference type="InterPro" id="IPR049445">
    <property type="entry name" value="TetR_SbtR-like_C"/>
</dbReference>
<evidence type="ECO:0000259" key="5">
    <source>
        <dbReference type="PROSITE" id="PS50977"/>
    </source>
</evidence>
<dbReference type="PANTHER" id="PTHR30055">
    <property type="entry name" value="HTH-TYPE TRANSCRIPTIONAL REGULATOR RUTR"/>
    <property type="match status" value="1"/>
</dbReference>
<dbReference type="AlphaFoldDB" id="A0A1H3GVL5"/>
<dbReference type="InterPro" id="IPR001647">
    <property type="entry name" value="HTH_TetR"/>
</dbReference>
<dbReference type="RefSeq" id="WP_093267801.1">
    <property type="nucleotide sequence ID" value="NZ_FNOK01000019.1"/>
</dbReference>
<dbReference type="SUPFAM" id="SSF46689">
    <property type="entry name" value="Homeodomain-like"/>
    <property type="match status" value="1"/>
</dbReference>
<dbReference type="GO" id="GO:0003700">
    <property type="term" value="F:DNA-binding transcription factor activity"/>
    <property type="evidence" value="ECO:0007669"/>
    <property type="project" value="TreeGrafter"/>
</dbReference>
<sequence>MTTDATPRLRADARRNRDRIIAAARAVFTEHGTEVPMEEIARAAGVGIGTLYRRFPDRESLLGAIGRDAFQQVLDEARAIGDRESDPWRALCDFLLRAANLRTVVRFSMLSQRARAILAADPEVEQAREELLTILDGMVRAAQANGSMRPDVSGGDLGMILSIVLQGVHIAPDDVRPDASARYLTLMLDGLQARPGTPLPGRPVTIADIALARHNAPAADEQTV</sequence>
<accession>A0A1H3GVL5</accession>
<keyword evidence="7" id="KW-1185">Reference proteome</keyword>
<name>A0A1H3GVL5_9PSEU</name>
<dbReference type="SUPFAM" id="SSF48498">
    <property type="entry name" value="Tetracyclin repressor-like, C-terminal domain"/>
    <property type="match status" value="1"/>
</dbReference>
<feature type="domain" description="HTH tetR-type" evidence="5">
    <location>
        <begin position="14"/>
        <end position="73"/>
    </location>
</feature>
<evidence type="ECO:0000256" key="3">
    <source>
        <dbReference type="ARBA" id="ARBA00023163"/>
    </source>
</evidence>
<dbReference type="PANTHER" id="PTHR30055:SF234">
    <property type="entry name" value="HTH-TYPE TRANSCRIPTIONAL REGULATOR BETI"/>
    <property type="match status" value="1"/>
</dbReference>
<dbReference type="PROSITE" id="PS50977">
    <property type="entry name" value="HTH_TETR_2"/>
    <property type="match status" value="1"/>
</dbReference>
<dbReference type="EMBL" id="FNOK01000019">
    <property type="protein sequence ID" value="SDY07372.1"/>
    <property type="molecule type" value="Genomic_DNA"/>
</dbReference>
<dbReference type="OrthoDB" id="3192968at2"/>
<gene>
    <name evidence="6" type="ORF">SAMN05216215_1019109</name>
</gene>
<reference evidence="7" key="1">
    <citation type="submission" date="2016-10" db="EMBL/GenBank/DDBJ databases">
        <authorList>
            <person name="Varghese N."/>
            <person name="Submissions S."/>
        </authorList>
    </citation>
    <scope>NUCLEOTIDE SEQUENCE [LARGE SCALE GENOMIC DNA]</scope>
    <source>
        <strain evidence="7">CGMCC 4.3530</strain>
    </source>
</reference>
<dbReference type="STRING" id="418495.SAMN05216215_1019109"/>
<protein>
    <submittedName>
        <fullName evidence="6">Transcriptional regulator, TetR family</fullName>
    </submittedName>
</protein>
<dbReference type="InterPro" id="IPR036271">
    <property type="entry name" value="Tet_transcr_reg_TetR-rel_C_sf"/>
</dbReference>
<dbReference type="Gene3D" id="1.10.357.10">
    <property type="entry name" value="Tetracycline Repressor, domain 2"/>
    <property type="match status" value="1"/>
</dbReference>
<evidence type="ECO:0000313" key="7">
    <source>
        <dbReference type="Proteomes" id="UP000199529"/>
    </source>
</evidence>
<dbReference type="Pfam" id="PF00440">
    <property type="entry name" value="TetR_N"/>
    <property type="match status" value="1"/>
</dbReference>
<proteinExistence type="predicted"/>
<dbReference type="InterPro" id="IPR009057">
    <property type="entry name" value="Homeodomain-like_sf"/>
</dbReference>
<evidence type="ECO:0000256" key="2">
    <source>
        <dbReference type="ARBA" id="ARBA00023125"/>
    </source>
</evidence>
<evidence type="ECO:0000256" key="1">
    <source>
        <dbReference type="ARBA" id="ARBA00023015"/>
    </source>
</evidence>
<evidence type="ECO:0000256" key="4">
    <source>
        <dbReference type="PROSITE-ProRule" id="PRU00335"/>
    </source>
</evidence>
<dbReference type="InterPro" id="IPR050109">
    <property type="entry name" value="HTH-type_TetR-like_transc_reg"/>
</dbReference>
<keyword evidence="2 4" id="KW-0238">DNA-binding</keyword>
<feature type="DNA-binding region" description="H-T-H motif" evidence="4">
    <location>
        <begin position="36"/>
        <end position="55"/>
    </location>
</feature>
<evidence type="ECO:0000313" key="6">
    <source>
        <dbReference type="EMBL" id="SDY07372.1"/>
    </source>
</evidence>
<keyword evidence="3" id="KW-0804">Transcription</keyword>
<organism evidence="6 7">
    <name type="scientific">Saccharopolyspora shandongensis</name>
    <dbReference type="NCBI Taxonomy" id="418495"/>
    <lineage>
        <taxon>Bacteria</taxon>
        <taxon>Bacillati</taxon>
        <taxon>Actinomycetota</taxon>
        <taxon>Actinomycetes</taxon>
        <taxon>Pseudonocardiales</taxon>
        <taxon>Pseudonocardiaceae</taxon>
        <taxon>Saccharopolyspora</taxon>
    </lineage>
</organism>
<dbReference type="GO" id="GO:0000976">
    <property type="term" value="F:transcription cis-regulatory region binding"/>
    <property type="evidence" value="ECO:0007669"/>
    <property type="project" value="TreeGrafter"/>
</dbReference>
<dbReference type="Proteomes" id="UP000199529">
    <property type="component" value="Unassembled WGS sequence"/>
</dbReference>
<keyword evidence="1" id="KW-0805">Transcription regulation</keyword>
<dbReference type="PRINTS" id="PR00455">
    <property type="entry name" value="HTHTETR"/>
</dbReference>
<dbReference type="Pfam" id="PF21597">
    <property type="entry name" value="TetR_C_43"/>
    <property type="match status" value="1"/>
</dbReference>